<dbReference type="InterPro" id="IPR036396">
    <property type="entry name" value="Cyt_P450_sf"/>
</dbReference>
<evidence type="ECO:0000256" key="1">
    <source>
        <dbReference type="ARBA" id="ARBA00010617"/>
    </source>
</evidence>
<comment type="cofactor">
    <cofactor evidence="7">
        <name>heme</name>
        <dbReference type="ChEBI" id="CHEBI:30413"/>
    </cofactor>
</comment>
<dbReference type="PRINTS" id="PR00463">
    <property type="entry name" value="EP450I"/>
</dbReference>
<accession>A0A7J7K9N4</accession>
<keyword evidence="2 7" id="KW-0349">Heme</keyword>
<dbReference type="PANTHER" id="PTHR24289">
    <property type="entry name" value="STEROID 17-ALPHA-HYDROXYLASE/17,20 LYASE"/>
    <property type="match status" value="1"/>
</dbReference>
<evidence type="ECO:0000256" key="7">
    <source>
        <dbReference type="PIRSR" id="PIRSR602401-1"/>
    </source>
</evidence>
<keyword evidence="10" id="KW-1185">Reference proteome</keyword>
<dbReference type="Pfam" id="PF00067">
    <property type="entry name" value="p450"/>
    <property type="match status" value="1"/>
</dbReference>
<dbReference type="InterPro" id="IPR002401">
    <property type="entry name" value="Cyt_P450_E_grp-I"/>
</dbReference>
<dbReference type="OrthoDB" id="6283414at2759"/>
<evidence type="ECO:0000313" key="10">
    <source>
        <dbReference type="Proteomes" id="UP000593567"/>
    </source>
</evidence>
<evidence type="ECO:0000256" key="6">
    <source>
        <dbReference type="ARBA" id="ARBA00023033"/>
    </source>
</evidence>
<dbReference type="GO" id="GO:0042446">
    <property type="term" value="P:hormone biosynthetic process"/>
    <property type="evidence" value="ECO:0007669"/>
    <property type="project" value="TreeGrafter"/>
</dbReference>
<dbReference type="EMBL" id="VXIV02001046">
    <property type="protein sequence ID" value="KAF6034561.1"/>
    <property type="molecule type" value="Genomic_DNA"/>
</dbReference>
<dbReference type="GO" id="GO:0020037">
    <property type="term" value="F:heme binding"/>
    <property type="evidence" value="ECO:0007669"/>
    <property type="project" value="InterPro"/>
</dbReference>
<keyword evidence="5 7" id="KW-0408">Iron</keyword>
<evidence type="ECO:0000256" key="8">
    <source>
        <dbReference type="RuleBase" id="RU000461"/>
    </source>
</evidence>
<keyword evidence="6 8" id="KW-0503">Monooxygenase</keyword>
<dbReference type="GO" id="GO:0004508">
    <property type="term" value="F:steroid 17-alpha-monooxygenase activity"/>
    <property type="evidence" value="ECO:0007669"/>
    <property type="project" value="TreeGrafter"/>
</dbReference>
<dbReference type="Proteomes" id="UP000593567">
    <property type="component" value="Unassembled WGS sequence"/>
</dbReference>
<proteinExistence type="inferred from homology"/>
<comment type="similarity">
    <text evidence="1 8">Belongs to the cytochrome P450 family.</text>
</comment>
<sequence>MYNKDAYIYENLRYKTVAPTLLPHETIRDTKLAGYEIPANTTVLVNAFYTSHNPSVYEDPFTIKPERFLDEHGAVLPPGHPARYNSVGLSFGSGKKSCFGKNLAETRIFLFLANILQKFTVLPVGDLPDRDVKNYKLVMVLRPPSVSVKFIRRQ</sequence>
<gene>
    <name evidence="9" type="ORF">EB796_007138</name>
</gene>
<evidence type="ECO:0000256" key="3">
    <source>
        <dbReference type="ARBA" id="ARBA00022723"/>
    </source>
</evidence>
<keyword evidence="4 8" id="KW-0560">Oxidoreductase</keyword>
<organism evidence="9 10">
    <name type="scientific">Bugula neritina</name>
    <name type="common">Brown bryozoan</name>
    <name type="synonym">Sertularia neritina</name>
    <dbReference type="NCBI Taxonomy" id="10212"/>
    <lineage>
        <taxon>Eukaryota</taxon>
        <taxon>Metazoa</taxon>
        <taxon>Spiralia</taxon>
        <taxon>Lophotrochozoa</taxon>
        <taxon>Bryozoa</taxon>
        <taxon>Gymnolaemata</taxon>
        <taxon>Cheilostomatida</taxon>
        <taxon>Flustrina</taxon>
        <taxon>Buguloidea</taxon>
        <taxon>Bugulidae</taxon>
        <taxon>Bugula</taxon>
    </lineage>
</organism>
<protein>
    <submittedName>
        <fullName evidence="9">Uncharacterized protein</fullName>
    </submittedName>
</protein>
<dbReference type="InterPro" id="IPR001128">
    <property type="entry name" value="Cyt_P450"/>
</dbReference>
<comment type="caution">
    <text evidence="9">The sequence shown here is derived from an EMBL/GenBank/DDBJ whole genome shotgun (WGS) entry which is preliminary data.</text>
</comment>
<reference evidence="9" key="1">
    <citation type="submission" date="2020-06" db="EMBL/GenBank/DDBJ databases">
        <title>Draft genome of Bugula neritina, a colonial animal packing powerful symbionts and potential medicines.</title>
        <authorList>
            <person name="Rayko M."/>
        </authorList>
    </citation>
    <scope>NUCLEOTIDE SEQUENCE [LARGE SCALE GENOMIC DNA]</scope>
    <source>
        <strain evidence="9">Kwan_BN1</strain>
    </source>
</reference>
<feature type="binding site" description="axial binding residue" evidence="7">
    <location>
        <position position="98"/>
    </location>
    <ligand>
        <name>heme</name>
        <dbReference type="ChEBI" id="CHEBI:30413"/>
    </ligand>
    <ligandPart>
        <name>Fe</name>
        <dbReference type="ChEBI" id="CHEBI:18248"/>
    </ligandPart>
</feature>
<dbReference type="GO" id="GO:0005506">
    <property type="term" value="F:iron ion binding"/>
    <property type="evidence" value="ECO:0007669"/>
    <property type="project" value="InterPro"/>
</dbReference>
<dbReference type="GO" id="GO:0042448">
    <property type="term" value="P:progesterone metabolic process"/>
    <property type="evidence" value="ECO:0007669"/>
    <property type="project" value="TreeGrafter"/>
</dbReference>
<evidence type="ECO:0000313" key="9">
    <source>
        <dbReference type="EMBL" id="KAF6034561.1"/>
    </source>
</evidence>
<keyword evidence="3 7" id="KW-0479">Metal-binding</keyword>
<dbReference type="AlphaFoldDB" id="A0A7J7K9N4"/>
<dbReference type="Gene3D" id="1.10.630.10">
    <property type="entry name" value="Cytochrome P450"/>
    <property type="match status" value="1"/>
</dbReference>
<evidence type="ECO:0000256" key="4">
    <source>
        <dbReference type="ARBA" id="ARBA00023002"/>
    </source>
</evidence>
<name>A0A7J7K9N4_BUGNE</name>
<dbReference type="SUPFAM" id="SSF48264">
    <property type="entry name" value="Cytochrome P450"/>
    <property type="match status" value="1"/>
</dbReference>
<evidence type="ECO:0000256" key="5">
    <source>
        <dbReference type="ARBA" id="ARBA00023004"/>
    </source>
</evidence>
<dbReference type="PANTHER" id="PTHR24289:SF1">
    <property type="entry name" value="STEROID 17-ALPHA-HYDROXYLASE_17,20 LYASE"/>
    <property type="match status" value="1"/>
</dbReference>
<dbReference type="InterPro" id="IPR017972">
    <property type="entry name" value="Cyt_P450_CS"/>
</dbReference>
<dbReference type="PROSITE" id="PS00086">
    <property type="entry name" value="CYTOCHROME_P450"/>
    <property type="match status" value="1"/>
</dbReference>
<evidence type="ECO:0000256" key="2">
    <source>
        <dbReference type="ARBA" id="ARBA00022617"/>
    </source>
</evidence>